<dbReference type="RefSeq" id="WP_255317154.1">
    <property type="nucleotide sequence ID" value="NZ_JABXWD010000092.1"/>
</dbReference>
<dbReference type="Gene3D" id="1.10.40.30">
    <property type="entry name" value="Fumarase/aspartase (C-terminal domain)"/>
    <property type="match status" value="1"/>
</dbReference>
<protein>
    <recommendedName>
        <fullName evidence="3 5">Argininosuccinate lyase</fullName>
        <shortName evidence="5">ASAL</shortName>
        <ecNumber evidence="3 5">4.3.2.1</ecNumber>
    </recommendedName>
    <alternativeName>
        <fullName evidence="5">Arginosuccinase</fullName>
    </alternativeName>
</protein>
<dbReference type="NCBIfam" id="TIGR00838">
    <property type="entry name" value="argH"/>
    <property type="match status" value="1"/>
</dbReference>
<evidence type="ECO:0000313" key="8">
    <source>
        <dbReference type="EMBL" id="MBV6341301.1"/>
    </source>
</evidence>
<dbReference type="Proteomes" id="UP001196980">
    <property type="component" value="Unassembled WGS sequence"/>
</dbReference>
<keyword evidence="5 8" id="KW-0456">Lyase</keyword>
<dbReference type="InterPro" id="IPR020557">
    <property type="entry name" value="Fumarate_lyase_CS"/>
</dbReference>
<comment type="caution">
    <text evidence="8">The sequence shown here is derived from an EMBL/GenBank/DDBJ whole genome shotgun (WGS) entry which is preliminary data.</text>
</comment>
<evidence type="ECO:0000259" key="6">
    <source>
        <dbReference type="Pfam" id="PF00206"/>
    </source>
</evidence>
<evidence type="ECO:0000256" key="3">
    <source>
        <dbReference type="ARBA" id="ARBA00012338"/>
    </source>
</evidence>
<feature type="domain" description="Fumarate lyase N-terminal" evidence="6">
    <location>
        <begin position="7"/>
        <end position="301"/>
    </location>
</feature>
<feature type="domain" description="Argininosuccinate lyase C-terminal" evidence="7">
    <location>
        <begin position="364"/>
        <end position="433"/>
    </location>
</feature>
<sequence>MKKLWSGRFTAGVAASVEGFTESISFDKRLWPYDIEGTTAHVKMLQKQRIITDVEAQAILTALEEIAEDIRNGRFTFRQELEDIHMNIEAALIEKVGDAGRKVHTARSRNDQVALDIRLYLRDETREVSRRIEAFIDTLVDISEGHIDTIMPGYTHMQRAQPVSLAQHLLAYAQMLVRDRERFEDAFKRIDTLPLGACALAGTTLDIDREYVAQLLGFGRIADNSMDAVSDRDFIVEFISDAAVVMMHLSRMAEEIVLWASVEFGFIEIADAFTTGSSIMPQKKNPDVAELIRGKTARLYGSLMSILTLMKALPMTYNRDMQEDKVALFDAVDTVKVSLEIINEMMQNVRFNNVRMYETAAGGFSLATDLAEYLVRKGVPFRSAHEITGRIVRHCIDNNKKELTELTLEQFHGFSPQIEADIYNALTLESSIANKRAYGGTSPREIKNQIDRLRKLRKETP</sequence>
<name>A0ABS6RXF9_9BACT</name>
<comment type="pathway">
    <text evidence="2 5">Amino-acid biosynthesis; L-arginine biosynthesis; L-arginine from L-ornithine and carbamoyl phosphate: step 3/3.</text>
</comment>
<dbReference type="SUPFAM" id="SSF48557">
    <property type="entry name" value="L-aspartase-like"/>
    <property type="match status" value="1"/>
</dbReference>
<dbReference type="PRINTS" id="PR00149">
    <property type="entry name" value="FUMRATELYASE"/>
</dbReference>
<comment type="similarity">
    <text evidence="5">Belongs to the lyase 1 family. Argininosuccinate lyase subfamily.</text>
</comment>
<dbReference type="CDD" id="cd01359">
    <property type="entry name" value="Argininosuccinate_lyase"/>
    <property type="match status" value="1"/>
</dbReference>
<evidence type="ECO:0000256" key="2">
    <source>
        <dbReference type="ARBA" id="ARBA00004941"/>
    </source>
</evidence>
<dbReference type="PANTHER" id="PTHR43814">
    <property type="entry name" value="ARGININOSUCCINATE LYASE"/>
    <property type="match status" value="1"/>
</dbReference>
<dbReference type="PANTHER" id="PTHR43814:SF1">
    <property type="entry name" value="ARGININOSUCCINATE LYASE"/>
    <property type="match status" value="1"/>
</dbReference>
<dbReference type="HAMAP" id="MF_00006">
    <property type="entry name" value="Arg_succ_lyase"/>
    <property type="match status" value="1"/>
</dbReference>
<evidence type="ECO:0000256" key="4">
    <source>
        <dbReference type="ARBA" id="ARBA00022571"/>
    </source>
</evidence>
<dbReference type="Pfam" id="PF00206">
    <property type="entry name" value="Lyase_1"/>
    <property type="match status" value="1"/>
</dbReference>
<comment type="subcellular location">
    <subcellularLocation>
        <location evidence="5">Cytoplasm</location>
    </subcellularLocation>
</comment>
<dbReference type="Pfam" id="PF14698">
    <property type="entry name" value="ASL_C2"/>
    <property type="match status" value="1"/>
</dbReference>
<keyword evidence="4 5" id="KW-0055">Arginine biosynthesis</keyword>
<dbReference type="Gene3D" id="1.10.275.10">
    <property type="entry name" value="Fumarase/aspartase (N-terminal domain)"/>
    <property type="match status" value="1"/>
</dbReference>
<gene>
    <name evidence="5 8" type="primary">argH</name>
    <name evidence="8" type="ORF">HWQ67_06865</name>
</gene>
<comment type="catalytic activity">
    <reaction evidence="1 5">
        <text>2-(N(omega)-L-arginino)succinate = fumarate + L-arginine</text>
        <dbReference type="Rhea" id="RHEA:24020"/>
        <dbReference type="ChEBI" id="CHEBI:29806"/>
        <dbReference type="ChEBI" id="CHEBI:32682"/>
        <dbReference type="ChEBI" id="CHEBI:57472"/>
        <dbReference type="EC" id="4.3.2.1"/>
    </reaction>
</comment>
<keyword evidence="5" id="KW-0028">Amino-acid biosynthesis</keyword>
<proteinExistence type="inferred from homology"/>
<evidence type="ECO:0000256" key="1">
    <source>
        <dbReference type="ARBA" id="ARBA00000985"/>
    </source>
</evidence>
<evidence type="ECO:0000313" key="9">
    <source>
        <dbReference type="Proteomes" id="UP001196980"/>
    </source>
</evidence>
<dbReference type="Gene3D" id="1.20.200.10">
    <property type="entry name" value="Fumarase/aspartase (Central domain)"/>
    <property type="match status" value="1"/>
</dbReference>
<dbReference type="InterPro" id="IPR029419">
    <property type="entry name" value="Arg_succ_lyase_C"/>
</dbReference>
<dbReference type="EC" id="4.3.2.1" evidence="3 5"/>
<dbReference type="InterPro" id="IPR022761">
    <property type="entry name" value="Fumarate_lyase_N"/>
</dbReference>
<dbReference type="InterPro" id="IPR000362">
    <property type="entry name" value="Fumarate_lyase_fam"/>
</dbReference>
<dbReference type="InterPro" id="IPR008948">
    <property type="entry name" value="L-Aspartase-like"/>
</dbReference>
<dbReference type="PROSITE" id="PS00163">
    <property type="entry name" value="FUMARATE_LYASES"/>
    <property type="match status" value="1"/>
</dbReference>
<dbReference type="GO" id="GO:0004056">
    <property type="term" value="F:argininosuccinate lyase activity"/>
    <property type="evidence" value="ECO:0007669"/>
    <property type="project" value="UniProtKB-EC"/>
</dbReference>
<reference evidence="8 9" key="1">
    <citation type="journal article" date="2020" name="J Geophys Res Biogeosci">
        <title>Magnetotaxis as an Adaptation to Enable Bacterial Shuttling of Microbial Sulfur and Sulfur Cycling Across Aquatic Oxic#Anoxic Interfaces.</title>
        <authorList>
            <person name="Li J."/>
            <person name="Liu P."/>
            <person name="Wang J."/>
            <person name="Roberts A.P."/>
            <person name="Pan Y."/>
        </authorList>
    </citation>
    <scope>NUCLEOTIDE SEQUENCE [LARGE SCALE GENOMIC DNA]</scope>
    <source>
        <strain evidence="8 9">MYR-1_YQ</strain>
    </source>
</reference>
<dbReference type="PRINTS" id="PR00145">
    <property type="entry name" value="ARGSUCLYASE"/>
</dbReference>
<keyword evidence="5" id="KW-0963">Cytoplasm</keyword>
<organism evidence="8 9">
    <name type="scientific">Candidatus Magnetobacterium casense</name>
    <dbReference type="NCBI Taxonomy" id="1455061"/>
    <lineage>
        <taxon>Bacteria</taxon>
        <taxon>Pseudomonadati</taxon>
        <taxon>Nitrospirota</taxon>
        <taxon>Thermodesulfovibrionia</taxon>
        <taxon>Thermodesulfovibrionales</taxon>
        <taxon>Candidatus Magnetobacteriaceae</taxon>
        <taxon>Candidatus Magnetobacterium</taxon>
    </lineage>
</organism>
<evidence type="ECO:0000259" key="7">
    <source>
        <dbReference type="Pfam" id="PF14698"/>
    </source>
</evidence>
<keyword evidence="9" id="KW-1185">Reference proteome</keyword>
<dbReference type="InterPro" id="IPR009049">
    <property type="entry name" value="Argininosuccinate_lyase"/>
</dbReference>
<dbReference type="InterPro" id="IPR024083">
    <property type="entry name" value="Fumarase/histidase_N"/>
</dbReference>
<evidence type="ECO:0000256" key="5">
    <source>
        <dbReference type="HAMAP-Rule" id="MF_00006"/>
    </source>
</evidence>
<dbReference type="EMBL" id="JABXWD010000092">
    <property type="protein sequence ID" value="MBV6341301.1"/>
    <property type="molecule type" value="Genomic_DNA"/>
</dbReference>
<accession>A0ABS6RXF9</accession>